<dbReference type="AlphaFoldDB" id="A0A1Q3D3R4"/>
<comment type="similarity">
    <text evidence="3 6">Belongs to the pectinacetylesterase family.</text>
</comment>
<dbReference type="Proteomes" id="UP000187406">
    <property type="component" value="Unassembled WGS sequence"/>
</dbReference>
<dbReference type="EMBL" id="BDDD01004192">
    <property type="protein sequence ID" value="GAV87157.1"/>
    <property type="molecule type" value="Genomic_DNA"/>
</dbReference>
<sequence>MADAKFGQCLNFLLCVLLLLKAEGASIGITLVENAVAKGAVCLDGSPPAYHFDKGFGTGVNNWLVHIEGGAWCEDVNTCLSRKNTALGSSLKMDKEIGFSGVLSSKQASNPDFYNWNRIKVKYCDGASFTGDVEAVDPATGLYYRGARVFRAIIDDLLAKGMSNAQNAILSGCSAGGLASILHCDSFHSLLPKTTKVKCFADAGYFIHATDINGGQSIEAFFSDVVKLHASANTLPASCTSRMRPELCFFPQYVTQTMQTPMFIMNAAYDSWQIKNILVPTSADRNKQWSECRLNLKKCSASQLKTIQDFRLQFLNAIDAGVGKSPANGLFIHSCYAHCQIGTQLTWLSNKSVIVDKTTIGKAAGDWFYGRGPSRRIDCAYPCNPTCQNGSDTD</sequence>
<evidence type="ECO:0000313" key="8">
    <source>
        <dbReference type="Proteomes" id="UP000187406"/>
    </source>
</evidence>
<name>A0A1Q3D3R4_CEPFO</name>
<dbReference type="PANTHER" id="PTHR21562">
    <property type="entry name" value="NOTUM-RELATED"/>
    <property type="match status" value="1"/>
</dbReference>
<organism evidence="7 8">
    <name type="scientific">Cephalotus follicularis</name>
    <name type="common">Albany pitcher plant</name>
    <dbReference type="NCBI Taxonomy" id="3775"/>
    <lineage>
        <taxon>Eukaryota</taxon>
        <taxon>Viridiplantae</taxon>
        <taxon>Streptophyta</taxon>
        <taxon>Embryophyta</taxon>
        <taxon>Tracheophyta</taxon>
        <taxon>Spermatophyta</taxon>
        <taxon>Magnoliopsida</taxon>
        <taxon>eudicotyledons</taxon>
        <taxon>Gunneridae</taxon>
        <taxon>Pentapetalae</taxon>
        <taxon>rosids</taxon>
        <taxon>fabids</taxon>
        <taxon>Oxalidales</taxon>
        <taxon>Cephalotaceae</taxon>
        <taxon>Cephalotus</taxon>
    </lineage>
</organism>
<accession>A0A1Q3D3R4</accession>
<evidence type="ECO:0000256" key="3">
    <source>
        <dbReference type="ARBA" id="ARBA00005784"/>
    </source>
</evidence>
<dbReference type="EC" id="3.1.1.-" evidence="6"/>
<gene>
    <name evidence="7" type="ORF">CFOL_v3_30583</name>
</gene>
<reference evidence="8" key="1">
    <citation type="submission" date="2016-04" db="EMBL/GenBank/DDBJ databases">
        <title>Cephalotus genome sequencing.</title>
        <authorList>
            <person name="Fukushima K."/>
            <person name="Hasebe M."/>
            <person name="Fang X."/>
        </authorList>
    </citation>
    <scope>NUCLEOTIDE SEQUENCE [LARGE SCALE GENOMIC DNA]</scope>
    <source>
        <strain evidence="8">cv. St1</strain>
    </source>
</reference>
<keyword evidence="8" id="KW-1185">Reference proteome</keyword>
<protein>
    <recommendedName>
        <fullName evidence="6">Pectin acetylesterase</fullName>
        <ecNumber evidence="6">3.1.1.-</ecNumber>
    </recommendedName>
</protein>
<feature type="chain" id="PRO_5011822541" description="Pectin acetylesterase" evidence="6">
    <location>
        <begin position="25"/>
        <end position="394"/>
    </location>
</feature>
<evidence type="ECO:0000256" key="6">
    <source>
        <dbReference type="RuleBase" id="RU363114"/>
    </source>
</evidence>
<dbReference type="GO" id="GO:0052793">
    <property type="term" value="F:pectin acetylesterase activity"/>
    <property type="evidence" value="ECO:0007669"/>
    <property type="project" value="TreeGrafter"/>
</dbReference>
<dbReference type="Pfam" id="PF03283">
    <property type="entry name" value="PAE"/>
    <property type="match status" value="1"/>
</dbReference>
<evidence type="ECO:0000313" key="7">
    <source>
        <dbReference type="EMBL" id="GAV87157.1"/>
    </source>
</evidence>
<proteinExistence type="inferred from homology"/>
<dbReference type="OrthoDB" id="2015280at2759"/>
<keyword evidence="4 6" id="KW-0134">Cell wall</keyword>
<dbReference type="FunCoup" id="A0A1Q3D3R4">
    <property type="interactions" value="77"/>
</dbReference>
<dbReference type="STRING" id="3775.A0A1Q3D3R4"/>
<keyword evidence="6" id="KW-0378">Hydrolase</keyword>
<dbReference type="GO" id="GO:0071555">
    <property type="term" value="P:cell wall organization"/>
    <property type="evidence" value="ECO:0007669"/>
    <property type="project" value="UniProtKB-KW"/>
</dbReference>
<evidence type="ECO:0000256" key="5">
    <source>
        <dbReference type="ARBA" id="ARBA00023316"/>
    </source>
</evidence>
<comment type="subcellular location">
    <subcellularLocation>
        <location evidence="2 6">Secreted</location>
        <location evidence="2 6">Cell wall</location>
    </subcellularLocation>
</comment>
<dbReference type="InterPro" id="IPR004963">
    <property type="entry name" value="PAE/NOTUM"/>
</dbReference>
<feature type="signal peptide" evidence="6">
    <location>
        <begin position="1"/>
        <end position="24"/>
    </location>
</feature>
<comment type="function">
    <text evidence="1 6">Hydrolyzes acetyl esters in homogalacturonan regions of pectin. In type I primary cell wall, galacturonic acid residues of pectin can be acetylated at the O-2 and O-3 positions. Decreasing the degree of acetylation of pectin gels in vitro alters their physical properties.</text>
</comment>
<evidence type="ECO:0000256" key="4">
    <source>
        <dbReference type="ARBA" id="ARBA00022512"/>
    </source>
</evidence>
<evidence type="ECO:0000256" key="2">
    <source>
        <dbReference type="ARBA" id="ARBA00004191"/>
    </source>
</evidence>
<comment type="caution">
    <text evidence="7">The sequence shown here is derived from an EMBL/GenBank/DDBJ whole genome shotgun (WGS) entry which is preliminary data.</text>
</comment>
<keyword evidence="5 6" id="KW-0961">Cell wall biogenesis/degradation</keyword>
<keyword evidence="6" id="KW-0964">Secreted</keyword>
<dbReference type="InParanoid" id="A0A1Q3D3R4"/>
<evidence type="ECO:0000256" key="1">
    <source>
        <dbReference type="ARBA" id="ARBA00003534"/>
    </source>
</evidence>
<dbReference type="PANTHER" id="PTHR21562:SF51">
    <property type="entry name" value="PECTIN ACETYLESTERASE 11"/>
    <property type="match status" value="1"/>
</dbReference>
<keyword evidence="6" id="KW-0732">Signal</keyword>
<dbReference type="GO" id="GO:0009505">
    <property type="term" value="C:plant-type cell wall"/>
    <property type="evidence" value="ECO:0007669"/>
    <property type="project" value="TreeGrafter"/>
</dbReference>